<accession>A0ABW1EJY1</accession>
<dbReference type="InterPro" id="IPR021866">
    <property type="entry name" value="SpoIIAA-like"/>
</dbReference>
<gene>
    <name evidence="1" type="ORF">ACFPT7_17725</name>
</gene>
<keyword evidence="2" id="KW-1185">Reference proteome</keyword>
<evidence type="ECO:0000313" key="1">
    <source>
        <dbReference type="EMBL" id="MFC5864151.1"/>
    </source>
</evidence>
<dbReference type="Proteomes" id="UP001596091">
    <property type="component" value="Unassembled WGS sequence"/>
</dbReference>
<sequence>MPIRIERSGREMVIVRAMGILAKEDFASFTDEFERQVREHGRLRILFDATRFEGWSSTAIWQEFKFDIEHNRDISRLAVVGGKKWQEILVVSLKPFAFAATRYFEESEMTEAQNWLVSGE</sequence>
<dbReference type="RefSeq" id="WP_263340743.1">
    <property type="nucleotide sequence ID" value="NZ_JAGSYH010000006.1"/>
</dbReference>
<dbReference type="InterPro" id="IPR038396">
    <property type="entry name" value="SpoIIAA-like_sf"/>
</dbReference>
<dbReference type="Gene3D" id="3.40.50.10600">
    <property type="entry name" value="SpoIIaa-like domains"/>
    <property type="match status" value="1"/>
</dbReference>
<reference evidence="2" key="1">
    <citation type="journal article" date="2019" name="Int. J. Syst. Evol. Microbiol.">
        <title>The Global Catalogue of Microorganisms (GCM) 10K type strain sequencing project: providing services to taxonomists for standard genome sequencing and annotation.</title>
        <authorList>
            <consortium name="The Broad Institute Genomics Platform"/>
            <consortium name="The Broad Institute Genome Sequencing Center for Infectious Disease"/>
            <person name="Wu L."/>
            <person name="Ma J."/>
        </authorList>
    </citation>
    <scope>NUCLEOTIDE SEQUENCE [LARGE SCALE GENOMIC DNA]</scope>
    <source>
        <strain evidence="2">JCM 4087</strain>
    </source>
</reference>
<dbReference type="InterPro" id="IPR036513">
    <property type="entry name" value="STAS_dom_sf"/>
</dbReference>
<comment type="caution">
    <text evidence="1">The sequence shown here is derived from an EMBL/GenBank/DDBJ whole genome shotgun (WGS) entry which is preliminary data.</text>
</comment>
<dbReference type="SUPFAM" id="SSF52091">
    <property type="entry name" value="SpoIIaa-like"/>
    <property type="match status" value="1"/>
</dbReference>
<organism evidence="1 2">
    <name type="scientific">Acidicapsa dinghuensis</name>
    <dbReference type="NCBI Taxonomy" id="2218256"/>
    <lineage>
        <taxon>Bacteria</taxon>
        <taxon>Pseudomonadati</taxon>
        <taxon>Acidobacteriota</taxon>
        <taxon>Terriglobia</taxon>
        <taxon>Terriglobales</taxon>
        <taxon>Acidobacteriaceae</taxon>
        <taxon>Acidicapsa</taxon>
    </lineage>
</organism>
<protein>
    <submittedName>
        <fullName evidence="1">STAS/SEC14 domain-containing protein</fullName>
    </submittedName>
</protein>
<dbReference type="Pfam" id="PF11964">
    <property type="entry name" value="SpoIIAA-like"/>
    <property type="match status" value="1"/>
</dbReference>
<proteinExistence type="predicted"/>
<evidence type="ECO:0000313" key="2">
    <source>
        <dbReference type="Proteomes" id="UP001596091"/>
    </source>
</evidence>
<name>A0ABW1EJY1_9BACT</name>
<dbReference type="EMBL" id="JBHSPH010000008">
    <property type="protein sequence ID" value="MFC5864151.1"/>
    <property type="molecule type" value="Genomic_DNA"/>
</dbReference>